<keyword evidence="7" id="KW-0540">Nuclease</keyword>
<dbReference type="NCBIfam" id="NF001464">
    <property type="entry name" value="PRK00321.1-5"/>
    <property type="match status" value="1"/>
</dbReference>
<dbReference type="GO" id="GO:0003690">
    <property type="term" value="F:double-stranded DNA binding"/>
    <property type="evidence" value="ECO:0007669"/>
    <property type="project" value="TreeGrafter"/>
</dbReference>
<dbReference type="InterPro" id="IPR007476">
    <property type="entry name" value="RdgC"/>
</dbReference>
<dbReference type="GO" id="GO:0000018">
    <property type="term" value="P:regulation of DNA recombination"/>
    <property type="evidence" value="ECO:0007669"/>
    <property type="project" value="TreeGrafter"/>
</dbReference>
<evidence type="ECO:0000256" key="1">
    <source>
        <dbReference type="ARBA" id="ARBA00004453"/>
    </source>
</evidence>
<proteinExistence type="inferred from homology"/>
<evidence type="ECO:0000256" key="2">
    <source>
        <dbReference type="ARBA" id="ARBA00008657"/>
    </source>
</evidence>
<accession>C7RVL7</accession>
<organism evidence="7">
    <name type="scientific">Accumulibacter regalis</name>
    <dbReference type="NCBI Taxonomy" id="522306"/>
    <lineage>
        <taxon>Bacteria</taxon>
        <taxon>Pseudomonadati</taxon>
        <taxon>Pseudomonadota</taxon>
        <taxon>Betaproteobacteria</taxon>
        <taxon>Candidatus Accumulibacter</taxon>
    </lineage>
</organism>
<dbReference type="HAMAP" id="MF_00194">
    <property type="entry name" value="RdgC"/>
    <property type="match status" value="1"/>
</dbReference>
<dbReference type="PANTHER" id="PTHR38103">
    <property type="entry name" value="RECOMBINATION-ASSOCIATED PROTEIN RDGC"/>
    <property type="match status" value="1"/>
</dbReference>
<keyword evidence="4 6" id="KW-0963">Cytoplasm</keyword>
<keyword evidence="7" id="KW-0269">Exonuclease</keyword>
<dbReference type="Pfam" id="PF04381">
    <property type="entry name" value="RdgC"/>
    <property type="match status" value="1"/>
</dbReference>
<dbReference type="NCBIfam" id="NF001463">
    <property type="entry name" value="PRK00321.1-4"/>
    <property type="match status" value="1"/>
</dbReference>
<sequence length="307" mass="34129">MWFKNLYLYRLPKHWAVEAAGLEEQLAGLTLQGCNATDPRSIGWVPPREGGPLIHSVNQQWLLALGIEEKLLPASIVKRFASDKAKAIEEAEGRRIGRKEMREIQEEMTLELLPRAFIRSRTTFAWIDRSNGWLVIDSAAPAKAEEFLEHLRKSLESLPAKVLKVTQSPSAAMTGWVAEGEAPAGFTLDQDLELRSAEKATVRYVKHSLEGEEIRQHIAAGKVVTRLAMTWNDRISFVLDDNLQLKRLAFLDILKEQSDGQSENADERFDIDFTLMTGEVAQLLDDLIEALGGEPASAPAPAPAPAP</sequence>
<evidence type="ECO:0000256" key="5">
    <source>
        <dbReference type="ARBA" id="ARBA00023172"/>
    </source>
</evidence>
<evidence type="ECO:0000256" key="3">
    <source>
        <dbReference type="ARBA" id="ARBA00022296"/>
    </source>
</evidence>
<dbReference type="OrthoDB" id="5290530at2"/>
<dbReference type="GO" id="GO:0005737">
    <property type="term" value="C:cytoplasm"/>
    <property type="evidence" value="ECO:0007669"/>
    <property type="project" value="UniProtKB-UniRule"/>
</dbReference>
<evidence type="ECO:0000256" key="4">
    <source>
        <dbReference type="ARBA" id="ARBA00022490"/>
    </source>
</evidence>
<dbReference type="GO" id="GO:0043590">
    <property type="term" value="C:bacterial nucleoid"/>
    <property type="evidence" value="ECO:0007669"/>
    <property type="project" value="TreeGrafter"/>
</dbReference>
<comment type="similarity">
    <text evidence="2 6">Belongs to the RdgC family.</text>
</comment>
<dbReference type="EMBL" id="CP001715">
    <property type="protein sequence ID" value="ACV36490.1"/>
    <property type="molecule type" value="Genomic_DNA"/>
</dbReference>
<dbReference type="HOGENOM" id="CLU_052038_0_1_4"/>
<reference evidence="7" key="2">
    <citation type="submission" date="2009-09" db="EMBL/GenBank/DDBJ databases">
        <title>Complete sequence of chromosome of Candidatus Accumulibacter phosphatis clade IIA str. UW-1.</title>
        <authorList>
            <consortium name="US DOE Joint Genome Institute"/>
            <person name="Martin H.G."/>
            <person name="Ivanova N."/>
            <person name="Kunin V."/>
            <person name="Warnecke F."/>
            <person name="Barry K."/>
            <person name="He S."/>
            <person name="Salamov A."/>
            <person name="Szeto E."/>
            <person name="Dalin E."/>
            <person name="Pangilinan J.L."/>
            <person name="Lapidus A."/>
            <person name="Lowry S."/>
            <person name="Kyrpides N.C."/>
            <person name="McMahon K.D."/>
            <person name="Hugenholtz P."/>
        </authorList>
    </citation>
    <scope>NUCLEOTIDE SEQUENCE [LARGE SCALE GENOMIC DNA]</scope>
    <source>
        <strain evidence="7">UW-1</strain>
    </source>
</reference>
<comment type="function">
    <text evidence="6">May be involved in recombination.</text>
</comment>
<dbReference type="KEGG" id="app:CAP2UW1_3220"/>
<name>C7RVL7_ACCRE</name>
<dbReference type="STRING" id="522306.CAP2UW1_3220"/>
<comment type="subcellular location">
    <subcellularLocation>
        <location evidence="1 6">Cytoplasm</location>
        <location evidence="1 6">Nucleoid</location>
    </subcellularLocation>
</comment>
<dbReference type="GO" id="GO:0004527">
    <property type="term" value="F:exonuclease activity"/>
    <property type="evidence" value="ECO:0007669"/>
    <property type="project" value="UniProtKB-KW"/>
</dbReference>
<dbReference type="eggNOG" id="COG2974">
    <property type="taxonomic scope" value="Bacteria"/>
</dbReference>
<keyword evidence="5 6" id="KW-0233">DNA recombination</keyword>
<keyword evidence="7" id="KW-0378">Hydrolase</keyword>
<dbReference type="AlphaFoldDB" id="C7RVL7"/>
<dbReference type="PANTHER" id="PTHR38103:SF1">
    <property type="entry name" value="RECOMBINATION-ASSOCIATED PROTEIN RDGC"/>
    <property type="match status" value="1"/>
</dbReference>
<dbReference type="GO" id="GO:0006310">
    <property type="term" value="P:DNA recombination"/>
    <property type="evidence" value="ECO:0007669"/>
    <property type="project" value="UniProtKB-UniRule"/>
</dbReference>
<evidence type="ECO:0000313" key="7">
    <source>
        <dbReference type="EMBL" id="ACV36490.1"/>
    </source>
</evidence>
<gene>
    <name evidence="6" type="primary">rdgC</name>
    <name evidence="7" type="ordered locus">CAP2UW1_3220</name>
</gene>
<reference evidence="7" key="1">
    <citation type="submission" date="2009-08" db="EMBL/GenBank/DDBJ databases">
        <authorList>
            <consortium name="US DOE Joint Genome Institute"/>
            <person name="Lucas S."/>
            <person name="Copeland A."/>
            <person name="Lapidus A."/>
            <person name="Glavina del Rio T."/>
            <person name="Dalin E."/>
            <person name="Tice H."/>
            <person name="Bruce D."/>
            <person name="Barry K."/>
            <person name="Pitluck S."/>
            <person name="Lowry S."/>
            <person name="Larimer F."/>
            <person name="Land M."/>
            <person name="Hauser L."/>
            <person name="Kyrpides N."/>
            <person name="Ivanova N."/>
            <person name="McMahon K.D."/>
            <person name="Hugenholtz P."/>
        </authorList>
    </citation>
    <scope>NUCLEOTIDE SEQUENCE</scope>
    <source>
        <strain evidence="7">UW-1</strain>
    </source>
</reference>
<evidence type="ECO:0000256" key="6">
    <source>
        <dbReference type="HAMAP-Rule" id="MF_00194"/>
    </source>
</evidence>
<protein>
    <recommendedName>
        <fullName evidence="3 6">Recombination-associated protein RdgC</fullName>
    </recommendedName>
</protein>